<dbReference type="EMBL" id="CP028108">
    <property type="protein sequence ID" value="AVQ26207.1"/>
    <property type="molecule type" value="Genomic_DNA"/>
</dbReference>
<dbReference type="KEGG" id="fpei:C4N17_11605"/>
<feature type="domain" description="Type I restriction modification DNA specificity" evidence="4">
    <location>
        <begin position="276"/>
        <end position="453"/>
    </location>
</feature>
<name>A0AAD0MRA2_9FUSO</name>
<evidence type="ECO:0000256" key="2">
    <source>
        <dbReference type="ARBA" id="ARBA00022747"/>
    </source>
</evidence>
<proteinExistence type="inferred from homology"/>
<comment type="similarity">
    <text evidence="1">Belongs to the type-I restriction system S methylase family.</text>
</comment>
<evidence type="ECO:0000256" key="3">
    <source>
        <dbReference type="ARBA" id="ARBA00023125"/>
    </source>
</evidence>
<keyword evidence="5" id="KW-0378">Hydrolase</keyword>
<dbReference type="SUPFAM" id="SSF116734">
    <property type="entry name" value="DNA methylase specificity domain"/>
    <property type="match status" value="2"/>
</dbReference>
<keyword evidence="2" id="KW-0680">Restriction system</keyword>
<dbReference type="CDD" id="cd17260">
    <property type="entry name" value="RMtype1_S_EcoEI-TRD1-CR1_like"/>
    <property type="match status" value="1"/>
</dbReference>
<dbReference type="Proteomes" id="UP000241472">
    <property type="component" value="Chromosome"/>
</dbReference>
<dbReference type="Pfam" id="PF01420">
    <property type="entry name" value="Methylase_S"/>
    <property type="match status" value="2"/>
</dbReference>
<evidence type="ECO:0000256" key="1">
    <source>
        <dbReference type="ARBA" id="ARBA00010923"/>
    </source>
</evidence>
<dbReference type="InterPro" id="IPR000055">
    <property type="entry name" value="Restrct_endonuc_typeI_TRD"/>
</dbReference>
<protein>
    <submittedName>
        <fullName evidence="5">Restriction endonuclease subunit S</fullName>
    </submittedName>
</protein>
<dbReference type="InterPro" id="IPR044946">
    <property type="entry name" value="Restrct_endonuc_typeI_TRD_sf"/>
</dbReference>
<keyword evidence="3" id="KW-0238">DNA-binding</keyword>
<dbReference type="PANTHER" id="PTHR43140">
    <property type="entry name" value="TYPE-1 RESTRICTION ENZYME ECOKI SPECIFICITY PROTEIN"/>
    <property type="match status" value="1"/>
</dbReference>
<dbReference type="AlphaFoldDB" id="A0AAD0MRA2"/>
<feature type="domain" description="Type I restriction modification DNA specificity" evidence="4">
    <location>
        <begin position="45"/>
        <end position="191"/>
    </location>
</feature>
<dbReference type="GO" id="GO:0004519">
    <property type="term" value="F:endonuclease activity"/>
    <property type="evidence" value="ECO:0007669"/>
    <property type="project" value="UniProtKB-KW"/>
</dbReference>
<dbReference type="InterPro" id="IPR051212">
    <property type="entry name" value="Type-I_RE_S_subunit"/>
</dbReference>
<keyword evidence="5" id="KW-0540">Nuclease</keyword>
<evidence type="ECO:0000313" key="6">
    <source>
        <dbReference type="Proteomes" id="UP000241472"/>
    </source>
</evidence>
<reference evidence="5 6" key="1">
    <citation type="submission" date="2018-03" db="EMBL/GenBank/DDBJ databases">
        <title>Complete Fusobacterium genomes using hybrid Minion sequencing.</title>
        <authorList>
            <person name="Slade D.J."/>
            <person name="Lahmers K."/>
        </authorList>
    </citation>
    <scope>NUCLEOTIDE SEQUENCE [LARGE SCALE GENOMIC DNA]</scope>
    <source>
        <strain evidence="5 6">2_1_31</strain>
    </source>
</reference>
<dbReference type="REBASE" id="248116">
    <property type="entry name" value="S.Fpe2131ORF11610P"/>
</dbReference>
<organism evidence="5 6">
    <name type="scientific">Fusobacterium periodonticum</name>
    <dbReference type="NCBI Taxonomy" id="860"/>
    <lineage>
        <taxon>Bacteria</taxon>
        <taxon>Fusobacteriati</taxon>
        <taxon>Fusobacteriota</taxon>
        <taxon>Fusobacteriia</taxon>
        <taxon>Fusobacteriales</taxon>
        <taxon>Fusobacteriaceae</taxon>
        <taxon>Fusobacterium</taxon>
    </lineage>
</organism>
<dbReference type="GO" id="GO:0003677">
    <property type="term" value="F:DNA binding"/>
    <property type="evidence" value="ECO:0007669"/>
    <property type="project" value="UniProtKB-KW"/>
</dbReference>
<accession>A0AAD0MRA2</accession>
<dbReference type="RefSeq" id="WP_008793991.1">
    <property type="nucleotide sequence ID" value="NZ_CABKNO010000002.1"/>
</dbReference>
<evidence type="ECO:0000259" key="4">
    <source>
        <dbReference type="Pfam" id="PF01420"/>
    </source>
</evidence>
<dbReference type="GO" id="GO:0009307">
    <property type="term" value="P:DNA restriction-modification system"/>
    <property type="evidence" value="ECO:0007669"/>
    <property type="project" value="UniProtKB-KW"/>
</dbReference>
<evidence type="ECO:0000313" key="5">
    <source>
        <dbReference type="EMBL" id="AVQ26207.1"/>
    </source>
</evidence>
<dbReference type="PANTHER" id="PTHR43140:SF1">
    <property type="entry name" value="TYPE I RESTRICTION ENZYME ECOKI SPECIFICITY SUBUNIT"/>
    <property type="match status" value="1"/>
</dbReference>
<sequence length="499" mass="58265">MAKNKNVEISLEEKLKKALVPVDEQPYTIPSNWVWTRYDVLFSDISKNEKKIEEKNYLENGEIAIVSQGKDKIVGYSDILEVKPYKEELPLIIFGDHTLNVKYIEFPFYIGADGVKVLKTTDIIIPKFLFYLLNNLKTFSLINTGYRRHYPILKKLFFPLSPLNEQKRIVEKLDFLFEKIKRAKEIIEEIKIDIENRKISILDRAFKGTLTSKWRSENKISDVKELLKSINEEKIKKWEEDCLQAEKDGNKKPKKPTITEVKDMIVPVDEQPYKLPDSWVWVRLGDIVEINPNKIKINIDENELVDFIPMKNVSENSPEIIENNFEKFKNLQKGYSQFIENDILFAKITPCMENGKTAIVSNLKEKIGYGSTEFHVLRSTKIISNKLLYNFLKQQRFRKDAKYNMTGSVGFRRVPTEFMRSYPFPLPPLEEQQEIVRVLDEVLENENKVKELLELEERIDILEKSILHKAFKGELGTQNSSDESAMELLKNSIAINTKI</sequence>
<gene>
    <name evidence="5" type="ORF">C4N17_11605</name>
</gene>
<dbReference type="Gene3D" id="3.90.220.20">
    <property type="entry name" value="DNA methylase specificity domains"/>
    <property type="match status" value="2"/>
</dbReference>
<keyword evidence="5" id="KW-0255">Endonuclease</keyword>